<sequence>MALQIIGAGFGRTGSTLSVYNALNQLGFPCYHTYEILENKENKSHMDFWLKAGILVTGRNSGDALNFLTSCWLVNYAL</sequence>
<dbReference type="AlphaFoldDB" id="E1YL23"/>
<dbReference type="EMBL" id="FR695877">
    <property type="protein sequence ID" value="CBX30806.1"/>
    <property type="molecule type" value="Genomic_DNA"/>
</dbReference>
<gene>
    <name evidence="1" type="ORF">N47_E43180</name>
</gene>
<evidence type="ECO:0008006" key="2">
    <source>
        <dbReference type="Google" id="ProtNLM"/>
    </source>
</evidence>
<organism evidence="1">
    <name type="scientific">uncultured Desulfobacterium sp</name>
    <dbReference type="NCBI Taxonomy" id="201089"/>
    <lineage>
        <taxon>Bacteria</taxon>
        <taxon>Pseudomonadati</taxon>
        <taxon>Thermodesulfobacteriota</taxon>
        <taxon>Desulfobacteria</taxon>
        <taxon>Desulfobacterales</taxon>
        <taxon>Desulfobacteriaceae</taxon>
        <taxon>Desulfobacterium</taxon>
        <taxon>environmental samples</taxon>
    </lineage>
</organism>
<protein>
    <recommendedName>
        <fullName evidence="2">Sulfotransferase family protein</fullName>
    </recommendedName>
</protein>
<reference evidence="1" key="1">
    <citation type="journal article" date="2011" name="Environ. Microbiol.">
        <title>Genomic insights into the metabolic potential of the polycyclic aromatic hydrocarbon degrading sulfate-reducing Deltaproteobacterium N47.</title>
        <authorList>
            <person name="Bergmann F."/>
            <person name="Selesi D."/>
            <person name="Weinmaier T."/>
            <person name="Tischler P."/>
            <person name="Rattei T."/>
            <person name="Meckenstock R.U."/>
        </authorList>
    </citation>
    <scope>NUCLEOTIDE SEQUENCE</scope>
</reference>
<name>E1YL23_9BACT</name>
<dbReference type="InterPro" id="IPR027417">
    <property type="entry name" value="P-loop_NTPase"/>
</dbReference>
<dbReference type="Pfam" id="PF17784">
    <property type="entry name" value="Sulfotransfer_4"/>
    <property type="match status" value="1"/>
</dbReference>
<accession>E1YL23</accession>
<evidence type="ECO:0000313" key="1">
    <source>
        <dbReference type="EMBL" id="CBX30806.1"/>
    </source>
</evidence>
<dbReference type="Gene3D" id="3.40.50.300">
    <property type="entry name" value="P-loop containing nucleotide triphosphate hydrolases"/>
    <property type="match status" value="1"/>
</dbReference>
<proteinExistence type="predicted"/>
<dbReference type="InterPro" id="IPR040632">
    <property type="entry name" value="Sulfotransfer_4"/>
</dbReference>